<accession>A0A316C127</accession>
<keyword evidence="1" id="KW-0805">Transcription regulation</keyword>
<proteinExistence type="predicted"/>
<evidence type="ECO:0000256" key="2">
    <source>
        <dbReference type="ARBA" id="ARBA00023125"/>
    </source>
</evidence>
<dbReference type="OrthoDB" id="9812645at2"/>
<dbReference type="RefSeq" id="WP_109613289.1">
    <property type="nucleotide sequence ID" value="NZ_QGGG01000009.1"/>
</dbReference>
<dbReference type="SMART" id="SM00895">
    <property type="entry name" value="FCD"/>
    <property type="match status" value="1"/>
</dbReference>
<sequence length="251" mass="27551">MPIEYEDVVRTGVAKQVADKIRVAILDGRLKIDERLPTEEELARSFGISRPTVREALKRLAAQNLIRSQRGPTGGTFVKRPDPEGLSSAITGAATLLVGVGAFDIDEIIGARLETEAICCRLACERRSENDLAGMRAEIALQRSASLSDEDFCASDVRFHRALVTAAGNGPLSLMMYTVVEAFMPITNMIVFRVRERNRVATFHQRLADSIEARDSVAATAALSELLAYVRESYAGSLKRRAEREAAQQRG</sequence>
<dbReference type="Gene3D" id="1.10.10.10">
    <property type="entry name" value="Winged helix-like DNA-binding domain superfamily/Winged helix DNA-binding domain"/>
    <property type="match status" value="1"/>
</dbReference>
<evidence type="ECO:0000259" key="4">
    <source>
        <dbReference type="PROSITE" id="PS50949"/>
    </source>
</evidence>
<dbReference type="Gene3D" id="1.20.120.530">
    <property type="entry name" value="GntR ligand-binding domain-like"/>
    <property type="match status" value="1"/>
</dbReference>
<dbReference type="AlphaFoldDB" id="A0A316C127"/>
<dbReference type="PANTHER" id="PTHR43537">
    <property type="entry name" value="TRANSCRIPTIONAL REGULATOR, GNTR FAMILY"/>
    <property type="match status" value="1"/>
</dbReference>
<dbReference type="InterPro" id="IPR011711">
    <property type="entry name" value="GntR_C"/>
</dbReference>
<feature type="domain" description="HTH gntR-type" evidence="4">
    <location>
        <begin position="11"/>
        <end position="81"/>
    </location>
</feature>
<evidence type="ECO:0000256" key="1">
    <source>
        <dbReference type="ARBA" id="ARBA00023015"/>
    </source>
</evidence>
<dbReference type="GO" id="GO:0003677">
    <property type="term" value="F:DNA binding"/>
    <property type="evidence" value="ECO:0007669"/>
    <property type="project" value="UniProtKB-KW"/>
</dbReference>
<dbReference type="Pfam" id="PF00392">
    <property type="entry name" value="GntR"/>
    <property type="match status" value="1"/>
</dbReference>
<name>A0A316C127_PSESE</name>
<dbReference type="GO" id="GO:0003700">
    <property type="term" value="F:DNA-binding transcription factor activity"/>
    <property type="evidence" value="ECO:0007669"/>
    <property type="project" value="InterPro"/>
</dbReference>
<evidence type="ECO:0000313" key="6">
    <source>
        <dbReference type="Proteomes" id="UP000245396"/>
    </source>
</evidence>
<reference evidence="5 6" key="1">
    <citation type="submission" date="2018-05" db="EMBL/GenBank/DDBJ databases">
        <title>Genomic Encyclopedia of Type Strains, Phase IV (KMG-IV): sequencing the most valuable type-strain genomes for metagenomic binning, comparative biology and taxonomic classification.</title>
        <authorList>
            <person name="Goeker M."/>
        </authorList>
    </citation>
    <scope>NUCLEOTIDE SEQUENCE [LARGE SCALE GENOMIC DNA]</scope>
    <source>
        <strain evidence="5 6">DSM 6986</strain>
    </source>
</reference>
<organism evidence="5 6">
    <name type="scientific">Pseudaminobacter salicylatoxidans</name>
    <dbReference type="NCBI Taxonomy" id="93369"/>
    <lineage>
        <taxon>Bacteria</taxon>
        <taxon>Pseudomonadati</taxon>
        <taxon>Pseudomonadota</taxon>
        <taxon>Alphaproteobacteria</taxon>
        <taxon>Hyphomicrobiales</taxon>
        <taxon>Phyllobacteriaceae</taxon>
        <taxon>Pseudaminobacter</taxon>
    </lineage>
</organism>
<dbReference type="SUPFAM" id="SSF48008">
    <property type="entry name" value="GntR ligand-binding domain-like"/>
    <property type="match status" value="1"/>
</dbReference>
<dbReference type="Pfam" id="PF07729">
    <property type="entry name" value="FCD"/>
    <property type="match status" value="1"/>
</dbReference>
<evidence type="ECO:0000313" key="5">
    <source>
        <dbReference type="EMBL" id="PWJ82267.1"/>
    </source>
</evidence>
<dbReference type="CDD" id="cd07377">
    <property type="entry name" value="WHTH_GntR"/>
    <property type="match status" value="1"/>
</dbReference>
<dbReference type="InterPro" id="IPR036388">
    <property type="entry name" value="WH-like_DNA-bd_sf"/>
</dbReference>
<keyword evidence="6" id="KW-1185">Reference proteome</keyword>
<dbReference type="STRING" id="1192868.GCA_000304395_00347"/>
<comment type="caution">
    <text evidence="5">The sequence shown here is derived from an EMBL/GenBank/DDBJ whole genome shotgun (WGS) entry which is preliminary data.</text>
</comment>
<gene>
    <name evidence="5" type="ORF">C7441_10935</name>
</gene>
<evidence type="ECO:0000256" key="3">
    <source>
        <dbReference type="ARBA" id="ARBA00023163"/>
    </source>
</evidence>
<protein>
    <submittedName>
        <fullName evidence="5">GntR family transcriptional regulator</fullName>
    </submittedName>
</protein>
<dbReference type="Proteomes" id="UP000245396">
    <property type="component" value="Unassembled WGS sequence"/>
</dbReference>
<dbReference type="EMBL" id="QGGG01000009">
    <property type="protein sequence ID" value="PWJ82267.1"/>
    <property type="molecule type" value="Genomic_DNA"/>
</dbReference>
<dbReference type="PANTHER" id="PTHR43537:SF5">
    <property type="entry name" value="UXU OPERON TRANSCRIPTIONAL REGULATOR"/>
    <property type="match status" value="1"/>
</dbReference>
<dbReference type="InterPro" id="IPR000524">
    <property type="entry name" value="Tscrpt_reg_HTH_GntR"/>
</dbReference>
<dbReference type="SMART" id="SM00345">
    <property type="entry name" value="HTH_GNTR"/>
    <property type="match status" value="1"/>
</dbReference>
<dbReference type="SUPFAM" id="SSF46785">
    <property type="entry name" value="Winged helix' DNA-binding domain"/>
    <property type="match status" value="1"/>
</dbReference>
<dbReference type="PRINTS" id="PR00035">
    <property type="entry name" value="HTHGNTR"/>
</dbReference>
<dbReference type="InterPro" id="IPR036390">
    <property type="entry name" value="WH_DNA-bd_sf"/>
</dbReference>
<keyword evidence="2" id="KW-0238">DNA-binding</keyword>
<dbReference type="PROSITE" id="PS50949">
    <property type="entry name" value="HTH_GNTR"/>
    <property type="match status" value="1"/>
</dbReference>
<keyword evidence="3" id="KW-0804">Transcription</keyword>
<dbReference type="InterPro" id="IPR008920">
    <property type="entry name" value="TF_FadR/GntR_C"/>
</dbReference>